<dbReference type="InterPro" id="IPR013619">
    <property type="entry name" value="DUF1737"/>
</dbReference>
<gene>
    <name evidence="2" type="ORF">N5A92_15180</name>
</gene>
<evidence type="ECO:0000259" key="1">
    <source>
        <dbReference type="Pfam" id="PF08410"/>
    </source>
</evidence>
<keyword evidence="3" id="KW-1185">Reference proteome</keyword>
<dbReference type="Pfam" id="PF08410">
    <property type="entry name" value="DUF1737"/>
    <property type="match status" value="1"/>
</dbReference>
<dbReference type="RefSeq" id="WP_260904250.1">
    <property type="nucleotide sequence ID" value="NZ_JAOCZP010000004.1"/>
</dbReference>
<feature type="domain" description="DUF1737" evidence="1">
    <location>
        <begin position="1"/>
        <end position="53"/>
    </location>
</feature>
<accession>A0ABT2LP82</accession>
<reference evidence="2 3" key="1">
    <citation type="submission" date="2022-09" db="EMBL/GenBank/DDBJ databases">
        <title>Chelativorans salina sp. nov., a novel slightly halophilic bacterium isolated from a saline lake sediment enrichment.</title>
        <authorList>
            <person name="Gao L."/>
            <person name="Fang B.-Z."/>
            <person name="Li W.-J."/>
        </authorList>
    </citation>
    <scope>NUCLEOTIDE SEQUENCE [LARGE SCALE GENOMIC DNA]</scope>
    <source>
        <strain evidence="2 3">EGI FJ00035</strain>
    </source>
</reference>
<proteinExistence type="predicted"/>
<comment type="caution">
    <text evidence="2">The sequence shown here is derived from an EMBL/GenBank/DDBJ whole genome shotgun (WGS) entry which is preliminary data.</text>
</comment>
<evidence type="ECO:0000313" key="2">
    <source>
        <dbReference type="EMBL" id="MCT7376376.1"/>
    </source>
</evidence>
<sequence length="68" mass="7621">MRLYRFLTGPDDSSFCHKVTAALNKGWLLHGGPAYAYDAEAQTMRCGQAVYKEVQGEEYSPDVKLGDY</sequence>
<dbReference type="EMBL" id="JAOCZP010000004">
    <property type="protein sequence ID" value="MCT7376376.1"/>
    <property type="molecule type" value="Genomic_DNA"/>
</dbReference>
<protein>
    <submittedName>
        <fullName evidence="2">DUF1737 domain-containing protein</fullName>
    </submittedName>
</protein>
<name>A0ABT2LP82_9HYPH</name>
<dbReference type="Proteomes" id="UP001320831">
    <property type="component" value="Unassembled WGS sequence"/>
</dbReference>
<evidence type="ECO:0000313" key="3">
    <source>
        <dbReference type="Proteomes" id="UP001320831"/>
    </source>
</evidence>
<organism evidence="2 3">
    <name type="scientific">Chelativorans salis</name>
    <dbReference type="NCBI Taxonomy" id="2978478"/>
    <lineage>
        <taxon>Bacteria</taxon>
        <taxon>Pseudomonadati</taxon>
        <taxon>Pseudomonadota</taxon>
        <taxon>Alphaproteobacteria</taxon>
        <taxon>Hyphomicrobiales</taxon>
        <taxon>Phyllobacteriaceae</taxon>
        <taxon>Chelativorans</taxon>
    </lineage>
</organism>